<name>A0ABZ2YF76_9BACT</name>
<dbReference type="EMBL" id="CP121689">
    <property type="protein sequence ID" value="WZL76519.1"/>
    <property type="molecule type" value="Genomic_DNA"/>
</dbReference>
<keyword evidence="1" id="KW-0175">Coiled coil</keyword>
<reference evidence="2 3" key="1">
    <citation type="submission" date="2023-03" db="EMBL/GenBank/DDBJ databases">
        <title>Novel Species.</title>
        <authorList>
            <person name="Ma S."/>
        </authorList>
    </citation>
    <scope>NUCLEOTIDE SEQUENCE [LARGE SCALE GENOMIC DNA]</scope>
    <source>
        <strain evidence="2 3">B11</strain>
    </source>
</reference>
<gene>
    <name evidence="2" type="ORF">QBE54_01950</name>
</gene>
<protein>
    <recommendedName>
        <fullName evidence="4">ATPase</fullName>
    </recommendedName>
</protein>
<accession>A0ABZ2YF76</accession>
<dbReference type="Gene3D" id="3.30.2320.30">
    <property type="entry name" value="ATP synthase, E subunit, C-terminal"/>
    <property type="match status" value="1"/>
</dbReference>
<dbReference type="RefSeq" id="WP_369018683.1">
    <property type="nucleotide sequence ID" value="NZ_CP121689.1"/>
</dbReference>
<dbReference type="Proteomes" id="UP001461341">
    <property type="component" value="Chromosome"/>
</dbReference>
<sequence length="199" mass="24225">MRLVDKIELMRKAIIKEAEDMLEDALIKAQEEIQEEERKLEEQLAWEKEEFLRELRLKTQKWINAQNAIILMQERREKDAFLQKLFFAFIEDVKRAFEELGEQEKRLYFFRWFEEALRVMGRQKVILRCNALCLPWANELKMHEFSSFIERVEEEPDLDFGVMLESVDGKERVENTLTTRITEQEQHLQELLRQEVRWS</sequence>
<keyword evidence="3" id="KW-1185">Reference proteome</keyword>
<dbReference type="InterPro" id="IPR038495">
    <property type="entry name" value="ATPase_E_C"/>
</dbReference>
<evidence type="ECO:0000313" key="2">
    <source>
        <dbReference type="EMBL" id="WZL76519.1"/>
    </source>
</evidence>
<evidence type="ECO:0008006" key="4">
    <source>
        <dbReference type="Google" id="ProtNLM"/>
    </source>
</evidence>
<proteinExistence type="predicted"/>
<organism evidence="2 3">
    <name type="scientific">Thermatribacter velox</name>
    <dbReference type="NCBI Taxonomy" id="3039681"/>
    <lineage>
        <taxon>Bacteria</taxon>
        <taxon>Pseudomonadati</taxon>
        <taxon>Atribacterota</taxon>
        <taxon>Atribacteria</taxon>
        <taxon>Atribacterales</taxon>
        <taxon>Thermatribacteraceae</taxon>
        <taxon>Thermatribacter</taxon>
    </lineage>
</organism>
<feature type="coiled-coil region" evidence="1">
    <location>
        <begin position="15"/>
        <end position="50"/>
    </location>
</feature>
<dbReference type="SUPFAM" id="SSF160527">
    <property type="entry name" value="V-type ATPase subunit E-like"/>
    <property type="match status" value="1"/>
</dbReference>
<evidence type="ECO:0000256" key="1">
    <source>
        <dbReference type="SAM" id="Coils"/>
    </source>
</evidence>
<evidence type="ECO:0000313" key="3">
    <source>
        <dbReference type="Proteomes" id="UP001461341"/>
    </source>
</evidence>